<dbReference type="PANTHER" id="PTHR43791">
    <property type="entry name" value="PERMEASE-RELATED"/>
    <property type="match status" value="1"/>
</dbReference>
<reference evidence="7 8" key="1">
    <citation type="submission" date="2023-01" db="EMBL/GenBank/DDBJ databases">
        <title>Analysis of 21 Apiospora genomes using comparative genomics revels a genus with tremendous synthesis potential of carbohydrate active enzymes and secondary metabolites.</title>
        <authorList>
            <person name="Sorensen T."/>
        </authorList>
    </citation>
    <scope>NUCLEOTIDE SEQUENCE [LARGE SCALE GENOMIC DNA]</scope>
    <source>
        <strain evidence="7 8">CBS 135458</strain>
    </source>
</reference>
<dbReference type="PANTHER" id="PTHR43791:SF57">
    <property type="entry name" value="MAJOR FACILITATOR SUPERFAMILY (MFS) PROFILE DOMAIN-CONTAINING PROTEIN"/>
    <property type="match status" value="1"/>
</dbReference>
<feature type="transmembrane region" description="Helical" evidence="6">
    <location>
        <begin position="215"/>
        <end position="240"/>
    </location>
</feature>
<evidence type="ECO:0000256" key="5">
    <source>
        <dbReference type="ARBA" id="ARBA00023136"/>
    </source>
</evidence>
<evidence type="ECO:0000313" key="8">
    <source>
        <dbReference type="Proteomes" id="UP001480595"/>
    </source>
</evidence>
<feature type="transmembrane region" description="Helical" evidence="6">
    <location>
        <begin position="283"/>
        <end position="304"/>
    </location>
</feature>
<dbReference type="Gene3D" id="1.20.1250.20">
    <property type="entry name" value="MFS general substrate transporter like domains"/>
    <property type="match status" value="2"/>
</dbReference>
<dbReference type="RefSeq" id="XP_066712946.1">
    <property type="nucleotide sequence ID" value="XM_066863836.1"/>
</dbReference>
<keyword evidence="4 6" id="KW-1133">Transmembrane helix</keyword>
<gene>
    <name evidence="7" type="ORF">PG994_012427</name>
</gene>
<evidence type="ECO:0000313" key="7">
    <source>
        <dbReference type="EMBL" id="KAK8050697.1"/>
    </source>
</evidence>
<organism evidence="7 8">
    <name type="scientific">Apiospora phragmitis</name>
    <dbReference type="NCBI Taxonomy" id="2905665"/>
    <lineage>
        <taxon>Eukaryota</taxon>
        <taxon>Fungi</taxon>
        <taxon>Dikarya</taxon>
        <taxon>Ascomycota</taxon>
        <taxon>Pezizomycotina</taxon>
        <taxon>Sordariomycetes</taxon>
        <taxon>Xylariomycetidae</taxon>
        <taxon>Amphisphaeriales</taxon>
        <taxon>Apiosporaceae</taxon>
        <taxon>Apiospora</taxon>
    </lineage>
</organism>
<evidence type="ECO:0008006" key="9">
    <source>
        <dbReference type="Google" id="ProtNLM"/>
    </source>
</evidence>
<dbReference type="EMBL" id="JAQQWL010000011">
    <property type="protein sequence ID" value="KAK8050697.1"/>
    <property type="molecule type" value="Genomic_DNA"/>
</dbReference>
<evidence type="ECO:0000256" key="4">
    <source>
        <dbReference type="ARBA" id="ARBA00022989"/>
    </source>
</evidence>
<dbReference type="SUPFAM" id="SSF103473">
    <property type="entry name" value="MFS general substrate transporter"/>
    <property type="match status" value="1"/>
</dbReference>
<dbReference type="GeneID" id="92096899"/>
<evidence type="ECO:0000256" key="1">
    <source>
        <dbReference type="ARBA" id="ARBA00004141"/>
    </source>
</evidence>
<keyword evidence="8" id="KW-1185">Reference proteome</keyword>
<comment type="subcellular location">
    <subcellularLocation>
        <location evidence="1">Membrane</location>
        <topology evidence="1">Multi-pass membrane protein</topology>
    </subcellularLocation>
</comment>
<keyword evidence="5 6" id="KW-0472">Membrane</keyword>
<feature type="transmembrane region" description="Helical" evidence="6">
    <location>
        <begin position="252"/>
        <end position="271"/>
    </location>
</feature>
<evidence type="ECO:0000256" key="2">
    <source>
        <dbReference type="ARBA" id="ARBA00022448"/>
    </source>
</evidence>
<proteinExistence type="predicted"/>
<protein>
    <recommendedName>
        <fullName evidence="9">High-affinity nicotinic acid transporter</fullName>
    </recommendedName>
</protein>
<keyword evidence="3 6" id="KW-0812">Transmembrane</keyword>
<sequence length="334" mass="37450">MDEKAPGTSGMSATKYVNSPSIVEATVQVSEVPMFDQKATKKLLRKLDWRLIPFMSLIYLLCFLDRTNIGNARLDSLEQDLRLQGLQYNDCLAILFPFYIAAEIPSNMMMKRLRPSVWLTFIMVAWSACMIAQGFVRSYSGLMATRVFLGVFEGEFFPGVNYYAYWAIYDYPATANFLTDKERDEVERRLTADRGHLSDDFDVKYVWQALADWKIYVFMLICMAGFAPIYSFSLFLPTIVKGMGYSANNAQLMSVPPYVCACVFTIGASWLADRVRQRGDFLLGFQLVAILGFALLAASGNATVQYTGTVFAAIEILSSENFGGAKLTRFGGTV</sequence>
<evidence type="ECO:0000256" key="3">
    <source>
        <dbReference type="ARBA" id="ARBA00022692"/>
    </source>
</evidence>
<keyword evidence="2" id="KW-0813">Transport</keyword>
<feature type="transmembrane region" description="Helical" evidence="6">
    <location>
        <begin position="116"/>
        <end position="136"/>
    </location>
</feature>
<comment type="caution">
    <text evidence="7">The sequence shown here is derived from an EMBL/GenBank/DDBJ whole genome shotgun (WGS) entry which is preliminary data.</text>
</comment>
<name>A0ABR1TVV2_9PEZI</name>
<dbReference type="Proteomes" id="UP001480595">
    <property type="component" value="Unassembled WGS sequence"/>
</dbReference>
<dbReference type="InterPro" id="IPR036259">
    <property type="entry name" value="MFS_trans_sf"/>
</dbReference>
<evidence type="ECO:0000256" key="6">
    <source>
        <dbReference type="SAM" id="Phobius"/>
    </source>
</evidence>
<accession>A0ABR1TVV2</accession>